<evidence type="ECO:0000313" key="1">
    <source>
        <dbReference type="EMBL" id="VEL11155.1"/>
    </source>
</evidence>
<gene>
    <name evidence="1" type="ORF">PXEA_LOCUS4595</name>
</gene>
<keyword evidence="2" id="KW-1185">Reference proteome</keyword>
<accession>A0A448WGE3</accession>
<organism evidence="1 2">
    <name type="scientific">Protopolystoma xenopodis</name>
    <dbReference type="NCBI Taxonomy" id="117903"/>
    <lineage>
        <taxon>Eukaryota</taxon>
        <taxon>Metazoa</taxon>
        <taxon>Spiralia</taxon>
        <taxon>Lophotrochozoa</taxon>
        <taxon>Platyhelminthes</taxon>
        <taxon>Monogenea</taxon>
        <taxon>Polyopisthocotylea</taxon>
        <taxon>Polystomatidea</taxon>
        <taxon>Polystomatidae</taxon>
        <taxon>Protopolystoma</taxon>
    </lineage>
</organism>
<protein>
    <submittedName>
        <fullName evidence="1">Uncharacterized protein</fullName>
    </submittedName>
</protein>
<name>A0A448WGE3_9PLAT</name>
<evidence type="ECO:0000313" key="2">
    <source>
        <dbReference type="Proteomes" id="UP000784294"/>
    </source>
</evidence>
<sequence>MDFTVLRGKKSPGGKCVGRPNRVGQVTQSWYCHPTVIPAVHGELRLLVDWPKLDETFVAVVGIKLGLRYAEQPNLQILPSFPSWQKGRLDLTCVLSYPIVEFKAESGGNVAALIQSQGQI</sequence>
<dbReference type="EMBL" id="CAAALY010010995">
    <property type="protein sequence ID" value="VEL11155.1"/>
    <property type="molecule type" value="Genomic_DNA"/>
</dbReference>
<comment type="caution">
    <text evidence="1">The sequence shown here is derived from an EMBL/GenBank/DDBJ whole genome shotgun (WGS) entry which is preliminary data.</text>
</comment>
<reference evidence="1" key="1">
    <citation type="submission" date="2018-11" db="EMBL/GenBank/DDBJ databases">
        <authorList>
            <consortium name="Pathogen Informatics"/>
        </authorList>
    </citation>
    <scope>NUCLEOTIDE SEQUENCE</scope>
</reference>
<dbReference type="AlphaFoldDB" id="A0A448WGE3"/>
<dbReference type="Proteomes" id="UP000784294">
    <property type="component" value="Unassembled WGS sequence"/>
</dbReference>
<proteinExistence type="predicted"/>